<name>A0A7I5E805_HAECO</name>
<reference evidence="2" key="1">
    <citation type="submission" date="2020-12" db="UniProtKB">
        <authorList>
            <consortium name="WormBaseParasite"/>
        </authorList>
    </citation>
    <scope>IDENTIFICATION</scope>
    <source>
        <strain evidence="2">MHco3</strain>
    </source>
</reference>
<protein>
    <submittedName>
        <fullName evidence="2">Uncharacterized protein</fullName>
    </submittedName>
</protein>
<sequence>MDSSAMRRLHDHSLSPAIVAALRRLPVLFDVNAIDATPMLLVAPHCCRLPLVPSLLSMSLAGNTRMNGPPLWKDLGAAVPGGWDDLDGPA</sequence>
<organism evidence="1 2">
    <name type="scientific">Haemonchus contortus</name>
    <name type="common">Barber pole worm</name>
    <dbReference type="NCBI Taxonomy" id="6289"/>
    <lineage>
        <taxon>Eukaryota</taxon>
        <taxon>Metazoa</taxon>
        <taxon>Ecdysozoa</taxon>
        <taxon>Nematoda</taxon>
        <taxon>Chromadorea</taxon>
        <taxon>Rhabditida</taxon>
        <taxon>Rhabditina</taxon>
        <taxon>Rhabditomorpha</taxon>
        <taxon>Strongyloidea</taxon>
        <taxon>Trichostrongylidae</taxon>
        <taxon>Haemonchus</taxon>
    </lineage>
</organism>
<dbReference type="Proteomes" id="UP000025227">
    <property type="component" value="Unplaced"/>
</dbReference>
<evidence type="ECO:0000313" key="1">
    <source>
        <dbReference type="Proteomes" id="UP000025227"/>
    </source>
</evidence>
<accession>A0A7I5E805</accession>
<dbReference type="WBParaSite" id="HCON_00058130-00001">
    <property type="protein sequence ID" value="HCON_00058130-00001"/>
    <property type="gene ID" value="HCON_00058130"/>
</dbReference>
<proteinExistence type="predicted"/>
<keyword evidence="1" id="KW-1185">Reference proteome</keyword>
<dbReference type="AlphaFoldDB" id="A0A7I5E805"/>
<evidence type="ECO:0000313" key="2">
    <source>
        <dbReference type="WBParaSite" id="HCON_00058130-00001"/>
    </source>
</evidence>